<dbReference type="GO" id="GO:0005886">
    <property type="term" value="C:plasma membrane"/>
    <property type="evidence" value="ECO:0007669"/>
    <property type="project" value="UniProtKB-SubCell"/>
</dbReference>
<organism evidence="7 8">
    <name type="scientific">Methylomonas lenta</name>
    <dbReference type="NCBI Taxonomy" id="980561"/>
    <lineage>
        <taxon>Bacteria</taxon>
        <taxon>Pseudomonadati</taxon>
        <taxon>Pseudomonadota</taxon>
        <taxon>Gammaproteobacteria</taxon>
        <taxon>Methylococcales</taxon>
        <taxon>Methylococcaceae</taxon>
        <taxon>Methylomonas</taxon>
    </lineage>
</organism>
<dbReference type="RefSeq" id="WP_066988244.1">
    <property type="nucleotide sequence ID" value="NZ_LUUI01000170.1"/>
</dbReference>
<feature type="transmembrane region" description="Helical" evidence="6">
    <location>
        <begin position="65"/>
        <end position="86"/>
    </location>
</feature>
<sequence length="112" mass="12327">MNINWINLLWSASLFVIYIITSCFGLYLIKAAEGWKTPTFAIGFVLYGAGAVLWMVILRLMPLSFAFPIAAGSLVIGTMLTGMFFLSETITIWQIAGAFMIITGIVLIAINR</sequence>
<evidence type="ECO:0000256" key="3">
    <source>
        <dbReference type="ARBA" id="ARBA00022692"/>
    </source>
</evidence>
<dbReference type="EMBL" id="LUUI01000170">
    <property type="protein sequence ID" value="OAI09643.1"/>
    <property type="molecule type" value="Genomic_DNA"/>
</dbReference>
<keyword evidence="3 6" id="KW-0812">Transmembrane</keyword>
<comment type="subcellular location">
    <subcellularLocation>
        <location evidence="1">Cell membrane</location>
        <topology evidence="1">Multi-pass membrane protein</topology>
    </subcellularLocation>
</comment>
<gene>
    <name evidence="7" type="ORF">A1359_18685</name>
</gene>
<evidence type="ECO:0008006" key="9">
    <source>
        <dbReference type="Google" id="ProtNLM"/>
    </source>
</evidence>
<dbReference type="Proteomes" id="UP000078476">
    <property type="component" value="Unassembled WGS sequence"/>
</dbReference>
<dbReference type="Gene3D" id="1.10.3730.20">
    <property type="match status" value="1"/>
</dbReference>
<evidence type="ECO:0000256" key="2">
    <source>
        <dbReference type="ARBA" id="ARBA00022475"/>
    </source>
</evidence>
<dbReference type="AlphaFoldDB" id="A0A177MWJ7"/>
<dbReference type="PANTHER" id="PTHR30561">
    <property type="entry name" value="SMR FAMILY PROTON-DEPENDENT DRUG EFFLUX TRANSPORTER SUGE"/>
    <property type="match status" value="1"/>
</dbReference>
<dbReference type="OrthoDB" id="8612348at2"/>
<evidence type="ECO:0000256" key="5">
    <source>
        <dbReference type="ARBA" id="ARBA00023136"/>
    </source>
</evidence>
<dbReference type="SUPFAM" id="SSF103481">
    <property type="entry name" value="Multidrug resistance efflux transporter EmrE"/>
    <property type="match status" value="1"/>
</dbReference>
<evidence type="ECO:0000313" key="8">
    <source>
        <dbReference type="Proteomes" id="UP000078476"/>
    </source>
</evidence>
<name>A0A177MWJ7_9GAMM</name>
<evidence type="ECO:0000256" key="1">
    <source>
        <dbReference type="ARBA" id="ARBA00004651"/>
    </source>
</evidence>
<dbReference type="GO" id="GO:0022857">
    <property type="term" value="F:transmembrane transporter activity"/>
    <property type="evidence" value="ECO:0007669"/>
    <property type="project" value="InterPro"/>
</dbReference>
<dbReference type="STRING" id="980561.A1359_18685"/>
<keyword evidence="2" id="KW-1003">Cell membrane</keyword>
<keyword evidence="5 6" id="KW-0472">Membrane</keyword>
<feature type="transmembrane region" description="Helical" evidence="6">
    <location>
        <begin position="7"/>
        <end position="28"/>
    </location>
</feature>
<proteinExistence type="predicted"/>
<reference evidence="7 8" key="1">
    <citation type="submission" date="2016-03" db="EMBL/GenBank/DDBJ databases">
        <authorList>
            <person name="Ploux O."/>
        </authorList>
    </citation>
    <scope>NUCLEOTIDE SEQUENCE [LARGE SCALE GENOMIC DNA]</scope>
    <source>
        <strain evidence="7 8">R-45370</strain>
    </source>
</reference>
<protein>
    <recommendedName>
        <fullName evidence="9">Small multidrug resistance protein</fullName>
    </recommendedName>
</protein>
<evidence type="ECO:0000256" key="4">
    <source>
        <dbReference type="ARBA" id="ARBA00022989"/>
    </source>
</evidence>
<comment type="caution">
    <text evidence="7">The sequence shown here is derived from an EMBL/GenBank/DDBJ whole genome shotgun (WGS) entry which is preliminary data.</text>
</comment>
<accession>A0A177MWJ7</accession>
<feature type="transmembrane region" description="Helical" evidence="6">
    <location>
        <begin position="40"/>
        <end position="58"/>
    </location>
</feature>
<keyword evidence="4 6" id="KW-1133">Transmembrane helix</keyword>
<feature type="transmembrane region" description="Helical" evidence="6">
    <location>
        <begin position="92"/>
        <end position="110"/>
    </location>
</feature>
<dbReference type="InterPro" id="IPR000390">
    <property type="entry name" value="Small_drug/metabolite_transptr"/>
</dbReference>
<evidence type="ECO:0000313" key="7">
    <source>
        <dbReference type="EMBL" id="OAI09643.1"/>
    </source>
</evidence>
<keyword evidence="8" id="KW-1185">Reference proteome</keyword>
<dbReference type="InterPro" id="IPR037185">
    <property type="entry name" value="EmrE-like"/>
</dbReference>
<evidence type="ECO:0000256" key="6">
    <source>
        <dbReference type="SAM" id="Phobius"/>
    </source>
</evidence>
<dbReference type="PANTHER" id="PTHR30561:SF9">
    <property type="entry name" value="4-AMINO-4-DEOXY-L-ARABINOSE-PHOSPHOUNDECAPRENOL FLIPPASE SUBUNIT ARNF-RELATED"/>
    <property type="match status" value="1"/>
</dbReference>